<dbReference type="AlphaFoldDB" id="A0A0D2JG87"/>
<dbReference type="GO" id="GO:0005524">
    <property type="term" value="F:ATP binding"/>
    <property type="evidence" value="ECO:0007669"/>
    <property type="project" value="UniProtKB-KW"/>
</dbReference>
<evidence type="ECO:0000256" key="1">
    <source>
        <dbReference type="ARBA" id="ARBA00022448"/>
    </source>
</evidence>
<dbReference type="InterPro" id="IPR050166">
    <property type="entry name" value="ABC_transporter_ATP-bind"/>
</dbReference>
<gene>
    <name evidence="5" type="ORF">X474_06285</name>
</gene>
<dbReference type="PROSITE" id="PS50893">
    <property type="entry name" value="ABC_TRANSPORTER_2"/>
    <property type="match status" value="1"/>
</dbReference>
<feature type="domain" description="ABC transporter" evidence="4">
    <location>
        <begin position="8"/>
        <end position="209"/>
    </location>
</feature>
<keyword evidence="2" id="KW-0547">Nucleotide-binding</keyword>
<dbReference type="InterPro" id="IPR027417">
    <property type="entry name" value="P-loop_NTPase"/>
</dbReference>
<dbReference type="PANTHER" id="PTHR42788:SF13">
    <property type="entry name" value="ALIPHATIC SULFONATES IMPORT ATP-BINDING PROTEIN SSUB"/>
    <property type="match status" value="1"/>
</dbReference>
<dbReference type="SMART" id="SM00382">
    <property type="entry name" value="AAA"/>
    <property type="match status" value="1"/>
</dbReference>
<evidence type="ECO:0000256" key="2">
    <source>
        <dbReference type="ARBA" id="ARBA00022741"/>
    </source>
</evidence>
<keyword evidence="3" id="KW-0067">ATP-binding</keyword>
<comment type="caution">
    <text evidence="5">The sequence shown here is derived from an EMBL/GenBank/DDBJ whole genome shotgun (WGS) entry which is preliminary data.</text>
</comment>
<reference evidence="5 6" key="1">
    <citation type="submission" date="2013-11" db="EMBL/GenBank/DDBJ databases">
        <title>Metagenomic analysis of a methanogenic consortium involved in long chain n-alkane degradation.</title>
        <authorList>
            <person name="Davidova I.A."/>
            <person name="Callaghan A.V."/>
            <person name="Wawrik B."/>
            <person name="Pruitt S."/>
            <person name="Marks C."/>
            <person name="Duncan K.E."/>
            <person name="Suflita J.M."/>
        </authorList>
    </citation>
    <scope>NUCLEOTIDE SEQUENCE [LARGE SCALE GENOMIC DNA]</scope>
    <source>
        <strain evidence="5 6">SPR</strain>
    </source>
</reference>
<name>A0A0D2JG87_9BACT</name>
<proteinExistence type="predicted"/>
<dbReference type="InterPro" id="IPR003593">
    <property type="entry name" value="AAA+_ATPase"/>
</dbReference>
<dbReference type="STRING" id="1429043.X474_06285"/>
<keyword evidence="6" id="KW-1185">Reference proteome</keyword>
<dbReference type="InterPro" id="IPR017871">
    <property type="entry name" value="ABC_transporter-like_CS"/>
</dbReference>
<evidence type="ECO:0000313" key="5">
    <source>
        <dbReference type="EMBL" id="KIX14746.1"/>
    </source>
</evidence>
<organism evidence="5 6">
    <name type="scientific">Dethiosulfatarculus sandiegensis</name>
    <dbReference type="NCBI Taxonomy" id="1429043"/>
    <lineage>
        <taxon>Bacteria</taxon>
        <taxon>Pseudomonadati</taxon>
        <taxon>Thermodesulfobacteriota</taxon>
        <taxon>Desulfarculia</taxon>
        <taxon>Desulfarculales</taxon>
        <taxon>Desulfarculaceae</taxon>
        <taxon>Dethiosulfatarculus</taxon>
    </lineage>
</organism>
<evidence type="ECO:0000313" key="6">
    <source>
        <dbReference type="Proteomes" id="UP000032233"/>
    </source>
</evidence>
<dbReference type="InterPro" id="IPR003439">
    <property type="entry name" value="ABC_transporter-like_ATP-bd"/>
</dbReference>
<evidence type="ECO:0000256" key="3">
    <source>
        <dbReference type="ARBA" id="ARBA00022840"/>
    </source>
</evidence>
<dbReference type="Pfam" id="PF00005">
    <property type="entry name" value="ABC_tran"/>
    <property type="match status" value="1"/>
</dbReference>
<accession>A0A0D2JG87</accession>
<dbReference type="SUPFAM" id="SSF52540">
    <property type="entry name" value="P-loop containing nucleoside triphosphate hydrolases"/>
    <property type="match status" value="1"/>
</dbReference>
<dbReference type="PROSITE" id="PS00211">
    <property type="entry name" value="ABC_TRANSPORTER_1"/>
    <property type="match status" value="1"/>
</dbReference>
<dbReference type="Proteomes" id="UP000032233">
    <property type="component" value="Unassembled WGS sequence"/>
</dbReference>
<dbReference type="GO" id="GO:0016887">
    <property type="term" value="F:ATP hydrolysis activity"/>
    <property type="evidence" value="ECO:0007669"/>
    <property type="project" value="InterPro"/>
</dbReference>
<keyword evidence="1" id="KW-0813">Transport</keyword>
<dbReference type="OrthoDB" id="9814623at2"/>
<evidence type="ECO:0000259" key="4">
    <source>
        <dbReference type="PROSITE" id="PS50893"/>
    </source>
</evidence>
<dbReference type="PANTHER" id="PTHR42788">
    <property type="entry name" value="TAURINE IMPORT ATP-BINDING PROTEIN-RELATED"/>
    <property type="match status" value="1"/>
</dbReference>
<dbReference type="EMBL" id="AZAC01000008">
    <property type="protein sequence ID" value="KIX14746.1"/>
    <property type="molecule type" value="Genomic_DNA"/>
</dbReference>
<sequence>METVSAVLRFRQVGMAYGKLVLMNGLSFCLKPGQVVGLSGKSGAGKTTLLRLAAGLTRPEEGRINNFAGKTGFVFQEPRLLPWRTARQNVALALMAVGTQKTRALKQAGQMLECMELDGFLDAYPNRLSGGMQQRVSLARALALEPDLLLLDEPTSALDQGLKTRMSEMIRELAREKGAAVLFSSHSEQELKNTADWILRFKGKGLVEISD</sequence>
<dbReference type="InParanoid" id="A0A0D2JG87"/>
<protein>
    <recommendedName>
        <fullName evidence="4">ABC transporter domain-containing protein</fullName>
    </recommendedName>
</protein>
<dbReference type="Gene3D" id="3.40.50.300">
    <property type="entry name" value="P-loop containing nucleotide triphosphate hydrolases"/>
    <property type="match status" value="1"/>
</dbReference>